<dbReference type="CDD" id="cd06464">
    <property type="entry name" value="ACD_sHsps-like"/>
    <property type="match status" value="1"/>
</dbReference>
<comment type="caution">
    <text evidence="5">The sequence shown here is derived from an EMBL/GenBank/DDBJ whole genome shotgun (WGS) entry which is preliminary data.</text>
</comment>
<dbReference type="Proteomes" id="UP000474296">
    <property type="component" value="Unassembled WGS sequence"/>
</dbReference>
<accession>A0A6M0CD13</accession>
<keyword evidence="1" id="KW-0346">Stress response</keyword>
<dbReference type="EMBL" id="JAABOQ010000001">
    <property type="protein sequence ID" value="NER15728.1"/>
    <property type="molecule type" value="Genomic_DNA"/>
</dbReference>
<proteinExistence type="inferred from homology"/>
<dbReference type="RefSeq" id="WP_164028999.1">
    <property type="nucleotide sequence ID" value="NZ_JAABOQ010000001.1"/>
</dbReference>
<dbReference type="GO" id="GO:0009408">
    <property type="term" value="P:response to heat"/>
    <property type="evidence" value="ECO:0007669"/>
    <property type="project" value="InterPro"/>
</dbReference>
<reference evidence="5 6" key="1">
    <citation type="submission" date="2020-01" db="EMBL/GenBank/DDBJ databases">
        <title>Spongiivirga citrea KCTC 32990T.</title>
        <authorList>
            <person name="Wang G."/>
        </authorList>
    </citation>
    <scope>NUCLEOTIDE SEQUENCE [LARGE SCALE GENOMIC DNA]</scope>
    <source>
        <strain evidence="5 6">KCTC 32990</strain>
    </source>
</reference>
<organism evidence="5 6">
    <name type="scientific">Spongiivirga citrea</name>
    <dbReference type="NCBI Taxonomy" id="1481457"/>
    <lineage>
        <taxon>Bacteria</taxon>
        <taxon>Pseudomonadati</taxon>
        <taxon>Bacteroidota</taxon>
        <taxon>Flavobacteriia</taxon>
        <taxon>Flavobacteriales</taxon>
        <taxon>Flavobacteriaceae</taxon>
        <taxon>Spongiivirga</taxon>
    </lineage>
</organism>
<dbReference type="InterPro" id="IPR008978">
    <property type="entry name" value="HSP20-like_chaperone"/>
</dbReference>
<name>A0A6M0CD13_9FLAO</name>
<dbReference type="PROSITE" id="PS01031">
    <property type="entry name" value="SHSP"/>
    <property type="match status" value="1"/>
</dbReference>
<sequence length="145" mass="17079">MTLLKTRRRRPWRSLMNSQFIDMDDFFEDNFWLQKKDTPALNIKEADDHFEIELAAPGFSKKDFEVTIDDQNLNISAKKSSKKEDKKDGYTRKEFSYDSFERSLMLPESVKQEKVTATYKNGILHFDLAKKEGALKPQHKVIEIQ</sequence>
<dbReference type="PANTHER" id="PTHR46733">
    <property type="entry name" value="26.5 KDA HEAT SHOCK PROTEIN, MITOCHONDRIAL"/>
    <property type="match status" value="1"/>
</dbReference>
<evidence type="ECO:0000256" key="3">
    <source>
        <dbReference type="RuleBase" id="RU003616"/>
    </source>
</evidence>
<keyword evidence="6" id="KW-1185">Reference proteome</keyword>
<protein>
    <submittedName>
        <fullName evidence="5">Hsp20 family protein</fullName>
    </submittedName>
</protein>
<gene>
    <name evidence="5" type="ORF">GWK10_00810</name>
</gene>
<dbReference type="AlphaFoldDB" id="A0A6M0CD13"/>
<evidence type="ECO:0000313" key="6">
    <source>
        <dbReference type="Proteomes" id="UP000474296"/>
    </source>
</evidence>
<evidence type="ECO:0000259" key="4">
    <source>
        <dbReference type="PROSITE" id="PS01031"/>
    </source>
</evidence>
<evidence type="ECO:0000313" key="5">
    <source>
        <dbReference type="EMBL" id="NER15728.1"/>
    </source>
</evidence>
<dbReference type="InterPro" id="IPR044587">
    <property type="entry name" value="HSP21-like"/>
</dbReference>
<evidence type="ECO:0000256" key="2">
    <source>
        <dbReference type="PROSITE-ProRule" id="PRU00285"/>
    </source>
</evidence>
<feature type="domain" description="SHSP" evidence="4">
    <location>
        <begin position="32"/>
        <end position="145"/>
    </location>
</feature>
<dbReference type="Gene3D" id="2.60.40.790">
    <property type="match status" value="1"/>
</dbReference>
<dbReference type="SUPFAM" id="SSF49764">
    <property type="entry name" value="HSP20-like chaperones"/>
    <property type="match status" value="1"/>
</dbReference>
<dbReference type="InterPro" id="IPR002068">
    <property type="entry name" value="A-crystallin/Hsp20_dom"/>
</dbReference>
<dbReference type="PANTHER" id="PTHR46733:SF4">
    <property type="entry name" value="HEAT SHOCK PROTEIN 21, CHLOROPLASTIC"/>
    <property type="match status" value="1"/>
</dbReference>
<dbReference type="Pfam" id="PF00011">
    <property type="entry name" value="HSP20"/>
    <property type="match status" value="1"/>
</dbReference>
<evidence type="ECO:0000256" key="1">
    <source>
        <dbReference type="ARBA" id="ARBA00023016"/>
    </source>
</evidence>
<comment type="similarity">
    <text evidence="2 3">Belongs to the small heat shock protein (HSP20) family.</text>
</comment>